<dbReference type="Pfam" id="PF01494">
    <property type="entry name" value="FAD_binding_3"/>
    <property type="match status" value="1"/>
</dbReference>
<evidence type="ECO:0000256" key="2">
    <source>
        <dbReference type="ARBA" id="ARBA00022630"/>
    </source>
</evidence>
<dbReference type="EMBL" id="WNKS01000006">
    <property type="protein sequence ID" value="MTV31116.1"/>
    <property type="molecule type" value="Genomic_DNA"/>
</dbReference>
<dbReference type="SUPFAM" id="SSF51905">
    <property type="entry name" value="FAD/NAD(P)-binding domain"/>
    <property type="match status" value="1"/>
</dbReference>
<evidence type="ECO:0000313" key="7">
    <source>
        <dbReference type="EMBL" id="MTV31116.1"/>
    </source>
</evidence>
<evidence type="ECO:0000313" key="8">
    <source>
        <dbReference type="Proteomes" id="UP000439113"/>
    </source>
</evidence>
<evidence type="ECO:0000256" key="3">
    <source>
        <dbReference type="ARBA" id="ARBA00022827"/>
    </source>
</evidence>
<keyword evidence="4" id="KW-0560">Oxidoreductase</keyword>
<dbReference type="Gene3D" id="3.50.50.60">
    <property type="entry name" value="FAD/NAD(P)-binding domain"/>
    <property type="match status" value="1"/>
</dbReference>
<evidence type="ECO:0000256" key="5">
    <source>
        <dbReference type="ARBA" id="ARBA00023033"/>
    </source>
</evidence>
<reference evidence="7 8" key="1">
    <citation type="submission" date="2019-11" db="EMBL/GenBank/DDBJ databases">
        <title>Whole-genome sequence of a Rhodoblastus acidophilus DSM 142.</title>
        <authorList>
            <person name="Kyndt J.A."/>
            <person name="Meyer T.E."/>
        </authorList>
    </citation>
    <scope>NUCLEOTIDE SEQUENCE [LARGE SCALE GENOMIC DNA]</scope>
    <source>
        <strain evidence="7 8">DSM 142</strain>
    </source>
</reference>
<keyword evidence="3" id="KW-0274">FAD</keyword>
<keyword evidence="5" id="KW-0503">Monooxygenase</keyword>
<keyword evidence="2" id="KW-0285">Flavoprotein</keyword>
<evidence type="ECO:0000259" key="6">
    <source>
        <dbReference type="Pfam" id="PF01494"/>
    </source>
</evidence>
<dbReference type="InterPro" id="IPR002938">
    <property type="entry name" value="FAD-bd"/>
</dbReference>
<evidence type="ECO:0000256" key="4">
    <source>
        <dbReference type="ARBA" id="ARBA00023002"/>
    </source>
</evidence>
<dbReference type="PANTHER" id="PTHR13789:SF318">
    <property type="entry name" value="GERANYLGERANYL DIPHOSPHATE REDUCTASE"/>
    <property type="match status" value="1"/>
</dbReference>
<dbReference type="InterPro" id="IPR036188">
    <property type="entry name" value="FAD/NAD-bd_sf"/>
</dbReference>
<accession>A0A6N8DML5</accession>
<dbReference type="PANTHER" id="PTHR13789">
    <property type="entry name" value="MONOOXYGENASE"/>
    <property type="match status" value="1"/>
</dbReference>
<dbReference type="OrthoDB" id="4230779at2"/>
<organism evidence="7 8">
    <name type="scientific">Rhodoblastus acidophilus</name>
    <name type="common">Rhodopseudomonas acidophila</name>
    <dbReference type="NCBI Taxonomy" id="1074"/>
    <lineage>
        <taxon>Bacteria</taxon>
        <taxon>Pseudomonadati</taxon>
        <taxon>Pseudomonadota</taxon>
        <taxon>Alphaproteobacteria</taxon>
        <taxon>Hyphomicrobiales</taxon>
        <taxon>Rhodoblastaceae</taxon>
        <taxon>Rhodoblastus</taxon>
    </lineage>
</organism>
<dbReference type="Proteomes" id="UP000439113">
    <property type="component" value="Unassembled WGS sequence"/>
</dbReference>
<dbReference type="GO" id="GO:0071949">
    <property type="term" value="F:FAD binding"/>
    <property type="evidence" value="ECO:0007669"/>
    <property type="project" value="InterPro"/>
</dbReference>
<evidence type="ECO:0000256" key="1">
    <source>
        <dbReference type="ARBA" id="ARBA00001974"/>
    </source>
</evidence>
<dbReference type="PRINTS" id="PR00420">
    <property type="entry name" value="RNGMNOXGNASE"/>
</dbReference>
<comment type="caution">
    <text evidence="7">The sequence shown here is derived from an EMBL/GenBank/DDBJ whole genome shotgun (WGS) entry which is preliminary data.</text>
</comment>
<sequence length="402" mass="43638">MEPLPILIAGGGVGGLSAALALARVGRRTLVLERAPAFREVGAGLQLAPNATRILRAYGALDALEGLAVAPTQVRIRRGGDGARLANLSLRDAEKRWGAPYLNVHRADLLSALLEQARANDLIEIRNDATLTGFVQDEQGVAVSYRGRDETHRAGGEALIGADGVRSIVRGRLSDPRTDKPNYTGHTAWRAVIPASALPPAFGEPASNLWLGEKAHIVHYPLRAGAIVNIVALVEDDWRGDGERGRDGAQFWDQAGDRRFLLERFKDWAPEALELLSAPETWLRWPLFDRPPLASYARGRTALLGDAAHPMLPYLAQGAAQAIEDSAVLSLAFLEYGGRDPVKALAQYSAARLPRASQIQLSSRKQGKIYHMAGAPAFVRDLVLRLTPSARLMARQNWIYSA</sequence>
<proteinExistence type="predicted"/>
<protein>
    <submittedName>
        <fullName evidence="7">FAD-binding protein</fullName>
    </submittedName>
</protein>
<gene>
    <name evidence="7" type="ORF">GJ654_08925</name>
</gene>
<dbReference type="AlphaFoldDB" id="A0A6N8DML5"/>
<dbReference type="InterPro" id="IPR050493">
    <property type="entry name" value="FAD-dep_Monooxygenase_BioMet"/>
</dbReference>
<dbReference type="RefSeq" id="WP_155445809.1">
    <property type="nucleotide sequence ID" value="NZ_JAOQNR010000006.1"/>
</dbReference>
<name>A0A6N8DML5_RHOAC</name>
<dbReference type="SUPFAM" id="SSF54373">
    <property type="entry name" value="FAD-linked reductases, C-terminal domain"/>
    <property type="match status" value="1"/>
</dbReference>
<comment type="cofactor">
    <cofactor evidence="1">
        <name>FAD</name>
        <dbReference type="ChEBI" id="CHEBI:57692"/>
    </cofactor>
</comment>
<dbReference type="GO" id="GO:0004497">
    <property type="term" value="F:monooxygenase activity"/>
    <property type="evidence" value="ECO:0007669"/>
    <property type="project" value="UniProtKB-KW"/>
</dbReference>
<feature type="domain" description="FAD-binding" evidence="6">
    <location>
        <begin position="5"/>
        <end position="359"/>
    </location>
</feature>